<dbReference type="Proteomes" id="UP000075476">
    <property type="component" value="Unassembled WGS sequence"/>
</dbReference>
<reference evidence="1 2" key="1">
    <citation type="submission" date="2015-12" db="EMBL/GenBank/DDBJ databases">
        <title>Bacillus cereus Group isolate.</title>
        <authorList>
            <person name="Kovac J."/>
        </authorList>
    </citation>
    <scope>NUCLEOTIDE SEQUENCE [LARGE SCALE GENOMIC DNA]</scope>
    <source>
        <strain evidence="1 2">FSL K6-0073</strain>
    </source>
</reference>
<dbReference type="Pfam" id="PF13374">
    <property type="entry name" value="TPR_10"/>
    <property type="match status" value="1"/>
</dbReference>
<dbReference type="RefSeq" id="WP_061664231.1">
    <property type="nucleotide sequence ID" value="NZ_LOMO01000244.1"/>
</dbReference>
<sequence>FLEYMHDEIEKAEFNYWLAVHYYHVLKPILAVQFATKANEVFSISPGYELKTAACLNTLGMAHIRLNEFESAEEYLLSALGTFQKSNDELLIKRVKHNLGLLYASQNMPELAIKHLEDSLENNAKTMFLLAREHFKLGYSHIANEYIENGYKISDLCYRHHFRILKAVHNYVPQEELENVVIEGISYFEKEELYDWVKEYASLLGEIFYGSENHRKASKYLHIALDADKKSIERRALK</sequence>
<evidence type="ECO:0000313" key="1">
    <source>
        <dbReference type="EMBL" id="KXY29189.1"/>
    </source>
</evidence>
<proteinExistence type="predicted"/>
<accession>A0A9X0SKX0</accession>
<comment type="caution">
    <text evidence="1">The sequence shown here is derived from an EMBL/GenBank/DDBJ whole genome shotgun (WGS) entry which is preliminary data.</text>
</comment>
<dbReference type="InterPro" id="IPR011990">
    <property type="entry name" value="TPR-like_helical_dom_sf"/>
</dbReference>
<organism evidence="1 2">
    <name type="scientific">Bacillus cereus</name>
    <dbReference type="NCBI Taxonomy" id="1396"/>
    <lineage>
        <taxon>Bacteria</taxon>
        <taxon>Bacillati</taxon>
        <taxon>Bacillota</taxon>
        <taxon>Bacilli</taxon>
        <taxon>Bacillales</taxon>
        <taxon>Bacillaceae</taxon>
        <taxon>Bacillus</taxon>
        <taxon>Bacillus cereus group</taxon>
    </lineage>
</organism>
<dbReference type="SUPFAM" id="SSF48452">
    <property type="entry name" value="TPR-like"/>
    <property type="match status" value="1"/>
</dbReference>
<protein>
    <submittedName>
        <fullName evidence="1">Aspartate phosphatase</fullName>
    </submittedName>
</protein>
<dbReference type="SMART" id="SM00028">
    <property type="entry name" value="TPR"/>
    <property type="match status" value="3"/>
</dbReference>
<dbReference type="InterPro" id="IPR019734">
    <property type="entry name" value="TPR_rpt"/>
</dbReference>
<dbReference type="EMBL" id="LOMO01000244">
    <property type="protein sequence ID" value="KXY29189.1"/>
    <property type="molecule type" value="Genomic_DNA"/>
</dbReference>
<feature type="non-terminal residue" evidence="1">
    <location>
        <position position="1"/>
    </location>
</feature>
<gene>
    <name evidence="1" type="ORF">AT268_11185</name>
</gene>
<evidence type="ECO:0000313" key="2">
    <source>
        <dbReference type="Proteomes" id="UP000075476"/>
    </source>
</evidence>
<dbReference type="Pfam" id="PF13181">
    <property type="entry name" value="TPR_8"/>
    <property type="match status" value="1"/>
</dbReference>
<name>A0A9X0SKX0_BACCE</name>
<dbReference type="AlphaFoldDB" id="A0A9X0SKX0"/>
<dbReference type="Gene3D" id="1.25.40.10">
    <property type="entry name" value="Tetratricopeptide repeat domain"/>
    <property type="match status" value="1"/>
</dbReference>